<dbReference type="GO" id="GO:0035516">
    <property type="term" value="F:broad specificity oxidative DNA demethylase activity"/>
    <property type="evidence" value="ECO:0007669"/>
    <property type="project" value="TreeGrafter"/>
</dbReference>
<dbReference type="Proteomes" id="UP000224607">
    <property type="component" value="Unassembled WGS sequence"/>
</dbReference>
<dbReference type="Pfam" id="PF13532">
    <property type="entry name" value="2OG-FeII_Oxy_2"/>
    <property type="match status" value="1"/>
</dbReference>
<feature type="binding site" evidence="6">
    <location>
        <position position="139"/>
    </location>
    <ligand>
        <name>Fe cation</name>
        <dbReference type="ChEBI" id="CHEBI:24875"/>
        <note>catalytic</note>
    </ligand>
</feature>
<dbReference type="SUPFAM" id="SSF51197">
    <property type="entry name" value="Clavaminate synthase-like"/>
    <property type="match status" value="1"/>
</dbReference>
<keyword evidence="3" id="KW-0560">Oxidoreductase</keyword>
<feature type="binding site" evidence="6">
    <location>
        <position position="137"/>
    </location>
    <ligand>
        <name>Fe cation</name>
        <dbReference type="ChEBI" id="CHEBI:24875"/>
        <note>catalytic</note>
    </ligand>
</feature>
<name>A0A1I3P4R8_9GAMM</name>
<dbReference type="GO" id="GO:0005737">
    <property type="term" value="C:cytoplasm"/>
    <property type="evidence" value="ECO:0007669"/>
    <property type="project" value="TreeGrafter"/>
</dbReference>
<protein>
    <submittedName>
        <fullName evidence="8">Alpha-ketoglutarate-dependent dioxygenase AlkB</fullName>
    </submittedName>
    <submittedName>
        <fullName evidence="9">DNA-N1-methyladenine dioxygenase</fullName>
    </submittedName>
</protein>
<sequence length="223" mass="24852">MMIDDLFANDDSIIRQWQEPLAKDAVVLRGFAYDEAPTLLQHIATIAETAPFRHFIIPNGHTMSIGMTNCGTFGWTSNAQGYRYTEVDPLSGQAWPQIPAIFLQLAQRAADHAGFPHFVPNACLINRYHPGARLSLHQDKDEMDFSQPIVSVSLGLPATFLFGGLQRTQPCQRVTLTHGDIAVWGGDARLCYHGVLPLKDGIAPLPLQDNVRYNLTFRRVSRL</sequence>
<evidence type="ECO:0000256" key="1">
    <source>
        <dbReference type="ARBA" id="ARBA00022723"/>
    </source>
</evidence>
<proteinExistence type="predicted"/>
<dbReference type="NCBIfam" id="NF011930">
    <property type="entry name" value="PRK15401.1"/>
    <property type="match status" value="1"/>
</dbReference>
<dbReference type="InterPro" id="IPR027450">
    <property type="entry name" value="AlkB-like"/>
</dbReference>
<keyword evidence="1 6" id="KW-0479">Metal-binding</keyword>
<dbReference type="InterPro" id="IPR004574">
    <property type="entry name" value="Alkb"/>
</dbReference>
<dbReference type="GO" id="GO:0035513">
    <property type="term" value="P:oxidative RNA demethylation"/>
    <property type="evidence" value="ECO:0007669"/>
    <property type="project" value="TreeGrafter"/>
</dbReference>
<reference evidence="8 11" key="3">
    <citation type="journal article" date="2017" name="Nat. Microbiol.">
        <title>Natural product diversity associated with the nematode symbionts Photorhabdus and Xenorhabdus.</title>
        <authorList>
            <person name="Tobias N.J."/>
            <person name="Wolff H."/>
            <person name="Djahanschiri B."/>
            <person name="Grundmann F."/>
            <person name="Kronenwerth M."/>
            <person name="Shi Y.M."/>
            <person name="Simonyi S."/>
            <person name="Grun P."/>
            <person name="Shapiro-Ilan D."/>
            <person name="Pidot S.J."/>
            <person name="Stinear T.P."/>
            <person name="Ebersberger I."/>
            <person name="Bode H.B."/>
        </authorList>
    </citation>
    <scope>NUCLEOTIDE SEQUENCE [LARGE SCALE GENOMIC DNA]</scope>
    <source>
        <strain evidence="8 11">DSM 17908</strain>
    </source>
</reference>
<evidence type="ECO:0000256" key="6">
    <source>
        <dbReference type="PIRSR" id="PIRSR604574-2"/>
    </source>
</evidence>
<dbReference type="STRING" id="351675.SAMN05421680_10626"/>
<evidence type="ECO:0000256" key="5">
    <source>
        <dbReference type="PIRSR" id="PIRSR604574-1"/>
    </source>
</evidence>
<gene>
    <name evidence="9" type="ORF">SAMN05421680_10626</name>
    <name evidence="8" type="ORF">Xmau_01635</name>
</gene>
<evidence type="ECO:0000313" key="11">
    <source>
        <dbReference type="Proteomes" id="UP000224607"/>
    </source>
</evidence>
<keyword evidence="2 9" id="KW-0223">Dioxygenase</keyword>
<feature type="binding site" evidence="5">
    <location>
        <begin position="126"/>
        <end position="128"/>
    </location>
    <ligand>
        <name>2-oxoglutarate</name>
        <dbReference type="ChEBI" id="CHEBI:16810"/>
    </ligand>
</feature>
<feature type="binding site" evidence="5">
    <location>
        <begin position="212"/>
        <end position="218"/>
    </location>
    <ligand>
        <name>2-oxoglutarate</name>
        <dbReference type="ChEBI" id="CHEBI:16810"/>
    </ligand>
</feature>
<feature type="domain" description="Fe2OG dioxygenase" evidence="7">
    <location>
        <begin position="119"/>
        <end position="221"/>
    </location>
</feature>
<feature type="binding site" evidence="6">
    <location>
        <position position="193"/>
    </location>
    <ligand>
        <name>Fe cation</name>
        <dbReference type="ChEBI" id="CHEBI:24875"/>
        <note>catalytic</note>
    </ligand>
</feature>
<evidence type="ECO:0000313" key="8">
    <source>
        <dbReference type="EMBL" id="PHM44920.1"/>
    </source>
</evidence>
<dbReference type="GO" id="GO:0035515">
    <property type="term" value="F:oxidative RNA demethylase activity"/>
    <property type="evidence" value="ECO:0007669"/>
    <property type="project" value="TreeGrafter"/>
</dbReference>
<organism evidence="9 10">
    <name type="scientific">Xenorhabdus mauleonii</name>
    <dbReference type="NCBI Taxonomy" id="351675"/>
    <lineage>
        <taxon>Bacteria</taxon>
        <taxon>Pseudomonadati</taxon>
        <taxon>Pseudomonadota</taxon>
        <taxon>Gammaproteobacteria</taxon>
        <taxon>Enterobacterales</taxon>
        <taxon>Morganellaceae</taxon>
        <taxon>Xenorhabdus</taxon>
    </lineage>
</organism>
<dbReference type="AlphaFoldDB" id="A0A1I3P4R8"/>
<keyword evidence="11" id="KW-1185">Reference proteome</keyword>
<dbReference type="PANTHER" id="PTHR16557">
    <property type="entry name" value="ALKYLATED DNA REPAIR PROTEIN ALKB-RELATED"/>
    <property type="match status" value="1"/>
</dbReference>
<keyword evidence="4 6" id="KW-0408">Iron</keyword>
<feature type="binding site" evidence="5">
    <location>
        <position position="167"/>
    </location>
    <ligand>
        <name>substrate</name>
    </ligand>
</feature>
<accession>A0A1I3P4R8</accession>
<dbReference type="GO" id="GO:0008198">
    <property type="term" value="F:ferrous iron binding"/>
    <property type="evidence" value="ECO:0007669"/>
    <property type="project" value="TreeGrafter"/>
</dbReference>
<comment type="cofactor">
    <cofactor evidence="6">
        <name>Fe(2+)</name>
        <dbReference type="ChEBI" id="CHEBI:29033"/>
    </cofactor>
    <text evidence="6">Binds 1 Fe(2+) ion per subunit.</text>
</comment>
<dbReference type="Proteomes" id="UP000198919">
    <property type="component" value="Unassembled WGS sequence"/>
</dbReference>
<dbReference type="EMBL" id="FORG01000006">
    <property type="protein sequence ID" value="SFJ16317.1"/>
    <property type="molecule type" value="Genomic_DNA"/>
</dbReference>
<evidence type="ECO:0000256" key="2">
    <source>
        <dbReference type="ARBA" id="ARBA00022964"/>
    </source>
</evidence>
<feature type="binding site" evidence="5">
    <location>
        <position position="141"/>
    </location>
    <ligand>
        <name>substrate</name>
    </ligand>
</feature>
<evidence type="ECO:0000256" key="4">
    <source>
        <dbReference type="ARBA" id="ARBA00023004"/>
    </source>
</evidence>
<evidence type="ECO:0000313" key="10">
    <source>
        <dbReference type="Proteomes" id="UP000198919"/>
    </source>
</evidence>
<dbReference type="PROSITE" id="PS51471">
    <property type="entry name" value="FE2OG_OXY"/>
    <property type="match status" value="1"/>
</dbReference>
<evidence type="ECO:0000256" key="3">
    <source>
        <dbReference type="ARBA" id="ARBA00023002"/>
    </source>
</evidence>
<dbReference type="InterPro" id="IPR005123">
    <property type="entry name" value="Oxoglu/Fe-dep_dioxygenase_dom"/>
</dbReference>
<feature type="binding site" evidence="5">
    <location>
        <begin position="82"/>
        <end position="84"/>
    </location>
    <ligand>
        <name>substrate</name>
    </ligand>
</feature>
<evidence type="ECO:0000259" key="7">
    <source>
        <dbReference type="PROSITE" id="PS51471"/>
    </source>
</evidence>
<evidence type="ECO:0000313" key="9">
    <source>
        <dbReference type="EMBL" id="SFJ16317.1"/>
    </source>
</evidence>
<dbReference type="InterPro" id="IPR037151">
    <property type="entry name" value="AlkB-like_sf"/>
</dbReference>
<dbReference type="Gene3D" id="2.60.120.590">
    <property type="entry name" value="Alpha-ketoglutarate-dependent dioxygenase AlkB-like"/>
    <property type="match status" value="1"/>
</dbReference>
<feature type="binding site" evidence="5">
    <location>
        <position position="75"/>
    </location>
    <ligand>
        <name>substrate</name>
    </ligand>
</feature>
<dbReference type="PANTHER" id="PTHR16557:SF2">
    <property type="entry name" value="NUCLEIC ACID DIOXYGENASE ALKBH1"/>
    <property type="match status" value="1"/>
</dbReference>
<reference evidence="10" key="1">
    <citation type="submission" date="2016-10" db="EMBL/GenBank/DDBJ databases">
        <authorList>
            <person name="Varghese N."/>
            <person name="Submissions S."/>
        </authorList>
    </citation>
    <scope>NUCLEOTIDE SEQUENCE [LARGE SCALE GENOMIC DNA]</scope>
    <source>
        <strain evidence="10">DSM 17908</strain>
    </source>
</reference>
<dbReference type="EMBL" id="NITY01000004">
    <property type="protein sequence ID" value="PHM44920.1"/>
    <property type="molecule type" value="Genomic_DNA"/>
</dbReference>
<reference evidence="9" key="2">
    <citation type="submission" date="2016-10" db="EMBL/GenBank/DDBJ databases">
        <authorList>
            <person name="de Groot N.N."/>
        </authorList>
    </citation>
    <scope>NUCLEOTIDE SEQUENCE [LARGE SCALE GENOMIC DNA]</scope>
    <source>
        <strain evidence="9">DSM 17908</strain>
    </source>
</reference>